<dbReference type="InterPro" id="IPR014729">
    <property type="entry name" value="Rossmann-like_a/b/a_fold"/>
</dbReference>
<dbReference type="InterPro" id="IPR003848">
    <property type="entry name" value="DUF218"/>
</dbReference>
<dbReference type="PANTHER" id="PTHR30336">
    <property type="entry name" value="INNER MEMBRANE PROTEIN, PROBABLE PERMEASE"/>
    <property type="match status" value="1"/>
</dbReference>
<feature type="domain" description="DUF218" evidence="1">
    <location>
        <begin position="24"/>
        <end position="188"/>
    </location>
</feature>
<keyword evidence="3" id="KW-1185">Reference proteome</keyword>
<proteinExistence type="predicted"/>
<evidence type="ECO:0000313" key="3">
    <source>
        <dbReference type="Proteomes" id="UP000270021"/>
    </source>
</evidence>
<dbReference type="EMBL" id="CP034438">
    <property type="protein sequence ID" value="AZN30315.1"/>
    <property type="molecule type" value="Genomic_DNA"/>
</dbReference>
<reference evidence="2 3" key="1">
    <citation type="submission" date="2018-12" db="EMBL/GenBank/DDBJ databases">
        <title>Complete genome sequence of Flaviflexus salsibiostraticola KCTC 33148.</title>
        <authorList>
            <person name="Bae J.-W."/>
        </authorList>
    </citation>
    <scope>NUCLEOTIDE SEQUENCE [LARGE SCALE GENOMIC DNA]</scope>
    <source>
        <strain evidence="2 3">KCTC 33148</strain>
    </source>
</reference>
<dbReference type="Proteomes" id="UP000270021">
    <property type="component" value="Chromosome"/>
</dbReference>
<protein>
    <submittedName>
        <fullName evidence="2">YdcF family protein</fullName>
    </submittedName>
</protein>
<dbReference type="Pfam" id="PF02698">
    <property type="entry name" value="DUF218"/>
    <property type="match status" value="1"/>
</dbReference>
<gene>
    <name evidence="2" type="ORF">EJO69_08360</name>
</gene>
<evidence type="ECO:0000313" key="2">
    <source>
        <dbReference type="EMBL" id="AZN30315.1"/>
    </source>
</evidence>
<name>A0A3Q8WU54_9ACTO</name>
<sequence>MSTGSSPTRRTTPCGRVRTRTRPIIAVLGSTVRDGVASPALRSRVAAAAAQWRSAAAHGIEPYVFCLGGGDGSEPEARVMASLLEQHGIPRSVLIEEARSGTTEENLLHLRAILTDPGFPDAWAGRPFEQAPNPASLAQYSLEGVPVTIVTSSYHLPRALLMARTLGFVPRAVAAHHPTSPRAVLREIGALILWGGRAMRRRLTPG</sequence>
<dbReference type="AlphaFoldDB" id="A0A3Q8WU54"/>
<dbReference type="InterPro" id="IPR051599">
    <property type="entry name" value="Cell_Envelope_Assoc"/>
</dbReference>
<dbReference type="GO" id="GO:0005886">
    <property type="term" value="C:plasma membrane"/>
    <property type="evidence" value="ECO:0007669"/>
    <property type="project" value="TreeGrafter"/>
</dbReference>
<organism evidence="2 3">
    <name type="scientific">Flaviflexus salsibiostraticola</name>
    <dbReference type="NCBI Taxonomy" id="1282737"/>
    <lineage>
        <taxon>Bacteria</taxon>
        <taxon>Bacillati</taxon>
        <taxon>Actinomycetota</taxon>
        <taxon>Actinomycetes</taxon>
        <taxon>Actinomycetales</taxon>
        <taxon>Actinomycetaceae</taxon>
        <taxon>Flaviflexus</taxon>
    </lineage>
</organism>
<dbReference type="CDD" id="cd06259">
    <property type="entry name" value="YdcF-like"/>
    <property type="match status" value="1"/>
</dbReference>
<accession>A0A3Q8WU54</accession>
<evidence type="ECO:0000259" key="1">
    <source>
        <dbReference type="Pfam" id="PF02698"/>
    </source>
</evidence>
<dbReference type="OrthoDB" id="4416534at2"/>
<dbReference type="KEGG" id="fsl:EJO69_08360"/>
<dbReference type="Gene3D" id="3.40.50.620">
    <property type="entry name" value="HUPs"/>
    <property type="match status" value="1"/>
</dbReference>
<dbReference type="PANTHER" id="PTHR30336:SF20">
    <property type="entry name" value="DUF218 DOMAIN-CONTAINING PROTEIN"/>
    <property type="match status" value="1"/>
</dbReference>